<comment type="caution">
    <text evidence="1">The sequence shown here is derived from an EMBL/GenBank/DDBJ whole genome shotgun (WGS) entry which is preliminary data.</text>
</comment>
<dbReference type="EMBL" id="MHNB01000005">
    <property type="protein sequence ID" value="OGZ37581.1"/>
    <property type="molecule type" value="Genomic_DNA"/>
</dbReference>
<sequence length="86" mass="10052">MPRSDEYQSPQNEARPKGIRFSLAFKMRGVRLFHYFGNPQRTQLLPMHQKERQLLAKIHSRGTFGRANFKSHSKSFFASGLDQKND</sequence>
<reference evidence="1 2" key="1">
    <citation type="journal article" date="2016" name="Nat. Commun.">
        <title>Thousands of microbial genomes shed light on interconnected biogeochemical processes in an aquifer system.</title>
        <authorList>
            <person name="Anantharaman K."/>
            <person name="Brown C.T."/>
            <person name="Hug L.A."/>
            <person name="Sharon I."/>
            <person name="Castelle C.J."/>
            <person name="Probst A.J."/>
            <person name="Thomas B.C."/>
            <person name="Singh A."/>
            <person name="Wilkins M.J."/>
            <person name="Karaoz U."/>
            <person name="Brodie E.L."/>
            <person name="Williams K.H."/>
            <person name="Hubbard S.S."/>
            <person name="Banfield J.F."/>
        </authorList>
    </citation>
    <scope>NUCLEOTIDE SEQUENCE [LARGE SCALE GENOMIC DNA]</scope>
</reference>
<accession>A0A1G2FJ74</accession>
<name>A0A1G2FJ74_9BACT</name>
<gene>
    <name evidence="1" type="ORF">A3J64_02150</name>
</gene>
<proteinExistence type="predicted"/>
<evidence type="ECO:0000313" key="1">
    <source>
        <dbReference type="EMBL" id="OGZ37581.1"/>
    </source>
</evidence>
<protein>
    <submittedName>
        <fullName evidence="1">Uncharacterized protein</fullName>
    </submittedName>
</protein>
<dbReference type="AlphaFoldDB" id="A0A1G2FJ74"/>
<organism evidence="1 2">
    <name type="scientific">Candidatus Portnoybacteria bacterium RIFCSPHIGHO2_12_FULL_38_9</name>
    <dbReference type="NCBI Taxonomy" id="1801997"/>
    <lineage>
        <taxon>Bacteria</taxon>
        <taxon>Candidatus Portnoyibacteriota</taxon>
    </lineage>
</organism>
<dbReference type="Proteomes" id="UP000177061">
    <property type="component" value="Unassembled WGS sequence"/>
</dbReference>
<evidence type="ECO:0000313" key="2">
    <source>
        <dbReference type="Proteomes" id="UP000177061"/>
    </source>
</evidence>